<protein>
    <submittedName>
        <fullName evidence="3">Enoyl-(Acyl carrier protein) reductase</fullName>
    </submittedName>
</protein>
<dbReference type="PRINTS" id="PR00080">
    <property type="entry name" value="SDRFAMILY"/>
</dbReference>
<accession>A0A1I6UHQ0</accession>
<dbReference type="Gene3D" id="3.40.50.720">
    <property type="entry name" value="NAD(P)-binding Rossmann-like Domain"/>
    <property type="match status" value="1"/>
</dbReference>
<proteinExistence type="inferred from homology"/>
<keyword evidence="2" id="KW-0560">Oxidoreductase</keyword>
<dbReference type="PROSITE" id="PS00061">
    <property type="entry name" value="ADH_SHORT"/>
    <property type="match status" value="1"/>
</dbReference>
<evidence type="ECO:0000313" key="4">
    <source>
        <dbReference type="Proteomes" id="UP000199392"/>
    </source>
</evidence>
<keyword evidence="4" id="KW-1185">Reference proteome</keyword>
<dbReference type="RefSeq" id="WP_092426932.1">
    <property type="nucleotide sequence ID" value="NZ_FNCL01000009.1"/>
</dbReference>
<dbReference type="FunFam" id="3.40.50.720:FF:000084">
    <property type="entry name" value="Short-chain dehydrogenase reductase"/>
    <property type="match status" value="1"/>
</dbReference>
<reference evidence="4" key="1">
    <citation type="submission" date="2016-10" db="EMBL/GenBank/DDBJ databases">
        <authorList>
            <person name="Varghese N."/>
            <person name="Submissions S."/>
        </authorList>
    </citation>
    <scope>NUCLEOTIDE SEQUENCE [LARGE SCALE GENOMIC DNA]</scope>
    <source>
        <strain evidence="4">DSM 26894</strain>
    </source>
</reference>
<dbReference type="InterPro" id="IPR036291">
    <property type="entry name" value="NAD(P)-bd_dom_sf"/>
</dbReference>
<dbReference type="PANTHER" id="PTHR24321">
    <property type="entry name" value="DEHYDROGENASES, SHORT CHAIN"/>
    <property type="match status" value="1"/>
</dbReference>
<dbReference type="PANTHER" id="PTHR24321:SF8">
    <property type="entry name" value="ESTRADIOL 17-BETA-DEHYDROGENASE 8-RELATED"/>
    <property type="match status" value="1"/>
</dbReference>
<dbReference type="CDD" id="cd05233">
    <property type="entry name" value="SDR_c"/>
    <property type="match status" value="1"/>
</dbReference>
<dbReference type="InterPro" id="IPR020904">
    <property type="entry name" value="Sc_DH/Rdtase_CS"/>
</dbReference>
<name>A0A1I6UHQ0_9RHOB</name>
<gene>
    <name evidence="3" type="ORF">SAMN04488050_10840</name>
</gene>
<dbReference type="OrthoDB" id="9797020at2"/>
<comment type="similarity">
    <text evidence="1">Belongs to the short-chain dehydrogenases/reductases (SDR) family.</text>
</comment>
<organism evidence="3 4">
    <name type="scientific">Alloyangia pacifica</name>
    <dbReference type="NCBI Taxonomy" id="311180"/>
    <lineage>
        <taxon>Bacteria</taxon>
        <taxon>Pseudomonadati</taxon>
        <taxon>Pseudomonadota</taxon>
        <taxon>Alphaproteobacteria</taxon>
        <taxon>Rhodobacterales</taxon>
        <taxon>Roseobacteraceae</taxon>
        <taxon>Alloyangia</taxon>
    </lineage>
</organism>
<sequence>MRGLKDKVAIVPGGATKIGVAVVEAFKSHGVKVIVADIDAENGAKLAGDDVVFVPADLRSDADIARVVQTAKDSFGRIDFLVNVAATYLDNGAESTRSEWLEALDVNLVGSVMLMQAAREELRKTRGAIVNFGSISARVAQTGRWLYPVSKAAILQLTRNQAMDLAPDGIRVNAVSPGWTWSNIMDSLTGGDRAKTDAVGADFHLFPRVGDPEEVASTIMFLCSDESSFVTGTDIRVDGGYTAMGPERAEPAIPRLMD</sequence>
<evidence type="ECO:0000256" key="2">
    <source>
        <dbReference type="ARBA" id="ARBA00023002"/>
    </source>
</evidence>
<dbReference type="InterPro" id="IPR002347">
    <property type="entry name" value="SDR_fam"/>
</dbReference>
<evidence type="ECO:0000313" key="3">
    <source>
        <dbReference type="EMBL" id="SFT00953.1"/>
    </source>
</evidence>
<dbReference type="GO" id="GO:0016491">
    <property type="term" value="F:oxidoreductase activity"/>
    <property type="evidence" value="ECO:0007669"/>
    <property type="project" value="UniProtKB-KW"/>
</dbReference>
<evidence type="ECO:0000256" key="1">
    <source>
        <dbReference type="ARBA" id="ARBA00006484"/>
    </source>
</evidence>
<dbReference type="Pfam" id="PF13561">
    <property type="entry name" value="adh_short_C2"/>
    <property type="match status" value="1"/>
</dbReference>
<dbReference type="STRING" id="311180.SAMN04488050_10840"/>
<dbReference type="Proteomes" id="UP000199392">
    <property type="component" value="Unassembled WGS sequence"/>
</dbReference>
<dbReference type="PRINTS" id="PR00081">
    <property type="entry name" value="GDHRDH"/>
</dbReference>
<dbReference type="EMBL" id="FOZW01000008">
    <property type="protein sequence ID" value="SFT00953.1"/>
    <property type="molecule type" value="Genomic_DNA"/>
</dbReference>
<dbReference type="NCBIfam" id="NF006121">
    <property type="entry name" value="PRK08265.1"/>
    <property type="match status" value="1"/>
</dbReference>
<dbReference type="SUPFAM" id="SSF51735">
    <property type="entry name" value="NAD(P)-binding Rossmann-fold domains"/>
    <property type="match status" value="1"/>
</dbReference>
<dbReference type="AlphaFoldDB" id="A0A1I6UHQ0"/>